<dbReference type="FunFam" id="3.30.70.100:FF:000001">
    <property type="entry name" value="ATPase copper transporting beta"/>
    <property type="match status" value="1"/>
</dbReference>
<evidence type="ECO:0000259" key="3">
    <source>
        <dbReference type="PROSITE" id="PS50846"/>
    </source>
</evidence>
<dbReference type="InterPro" id="IPR006122">
    <property type="entry name" value="HMA_Cu_ion-bd"/>
</dbReference>
<evidence type="ECO:0000256" key="2">
    <source>
        <dbReference type="ARBA" id="ARBA00023008"/>
    </source>
</evidence>
<evidence type="ECO:0000256" key="1">
    <source>
        <dbReference type="ARBA" id="ARBA00022723"/>
    </source>
</evidence>
<dbReference type="InterPro" id="IPR036163">
    <property type="entry name" value="HMA_dom_sf"/>
</dbReference>
<dbReference type="Pfam" id="PF00403">
    <property type="entry name" value="HMA"/>
    <property type="match status" value="1"/>
</dbReference>
<dbReference type="Gene3D" id="3.30.70.100">
    <property type="match status" value="1"/>
</dbReference>
<protein>
    <submittedName>
        <fullName evidence="4">Copper chaperone CopZ</fullName>
    </submittedName>
</protein>
<dbReference type="PROSITE" id="PS50846">
    <property type="entry name" value="HMA_2"/>
    <property type="match status" value="1"/>
</dbReference>
<dbReference type="AlphaFoldDB" id="A0A1R4GSR6"/>
<dbReference type="PRINTS" id="PR00946">
    <property type="entry name" value="HGSCAVENGER"/>
</dbReference>
<evidence type="ECO:0000313" key="4">
    <source>
        <dbReference type="EMBL" id="SJM71174.1"/>
    </source>
</evidence>
<gene>
    <name evidence="4" type="primary">copZ</name>
    <name evidence="4" type="ORF">A1232T_01156</name>
</gene>
<dbReference type="InterPro" id="IPR017969">
    <property type="entry name" value="Heavy-metal-associated_CS"/>
</dbReference>
<sequence length="74" mass="7539">MSTETRVINIDGMTCGGCVKSVDSALTQLDGVQSVEVDLEGNKASVTYDSSAVAVDAIVEAIEEAGFDAVVAGE</sequence>
<dbReference type="EMBL" id="FUGE01000123">
    <property type="protein sequence ID" value="SJM71174.1"/>
    <property type="molecule type" value="Genomic_DNA"/>
</dbReference>
<dbReference type="OrthoDB" id="9814359at2"/>
<accession>A0A1R4GSR6</accession>
<feature type="domain" description="HMA" evidence="3">
    <location>
        <begin position="4"/>
        <end position="70"/>
    </location>
</feature>
<keyword evidence="5" id="KW-1185">Reference proteome</keyword>
<name>A0A1R4GSR6_9GAMM</name>
<dbReference type="RefSeq" id="WP_077450928.1">
    <property type="nucleotide sequence ID" value="NZ_FUGE01000123.1"/>
</dbReference>
<reference evidence="4 5" key="1">
    <citation type="submission" date="2017-02" db="EMBL/GenBank/DDBJ databases">
        <authorList>
            <person name="Peterson S.W."/>
        </authorList>
    </citation>
    <scope>NUCLEOTIDE SEQUENCE [LARGE SCALE GENOMIC DNA]</scope>
    <source>
        <strain evidence="4">Psychrobacter_piechaudii</strain>
    </source>
</reference>
<keyword evidence="1" id="KW-0479">Metal-binding</keyword>
<evidence type="ECO:0000313" key="5">
    <source>
        <dbReference type="Proteomes" id="UP000188357"/>
    </source>
</evidence>
<dbReference type="PANTHER" id="PTHR46594">
    <property type="entry name" value="P-TYPE CATION-TRANSPORTING ATPASE"/>
    <property type="match status" value="1"/>
</dbReference>
<proteinExistence type="predicted"/>
<dbReference type="STRING" id="1945521.A1232T_01156"/>
<dbReference type="PANTHER" id="PTHR46594:SF4">
    <property type="entry name" value="P-TYPE CATION-TRANSPORTING ATPASE"/>
    <property type="match status" value="1"/>
</dbReference>
<keyword evidence="2" id="KW-0186">Copper</keyword>
<dbReference type="PROSITE" id="PS01047">
    <property type="entry name" value="HMA_1"/>
    <property type="match status" value="1"/>
</dbReference>
<dbReference type="SUPFAM" id="SSF55008">
    <property type="entry name" value="HMA, heavy metal-associated domain"/>
    <property type="match status" value="1"/>
</dbReference>
<dbReference type="NCBIfam" id="TIGR00003">
    <property type="entry name" value="copper ion binding protein"/>
    <property type="match status" value="1"/>
</dbReference>
<organism evidence="4 5">
    <name type="scientific">Psychrobacter piechaudii</name>
    <dbReference type="NCBI Taxonomy" id="1945521"/>
    <lineage>
        <taxon>Bacteria</taxon>
        <taxon>Pseudomonadati</taxon>
        <taxon>Pseudomonadota</taxon>
        <taxon>Gammaproteobacteria</taxon>
        <taxon>Moraxellales</taxon>
        <taxon>Moraxellaceae</taxon>
        <taxon>Psychrobacter</taxon>
    </lineage>
</organism>
<dbReference type="InterPro" id="IPR001802">
    <property type="entry name" value="MerP/CopZ"/>
</dbReference>
<dbReference type="InterPro" id="IPR006121">
    <property type="entry name" value="HMA_dom"/>
</dbReference>
<dbReference type="Proteomes" id="UP000188357">
    <property type="component" value="Unassembled WGS sequence"/>
</dbReference>
<dbReference type="GO" id="GO:0005507">
    <property type="term" value="F:copper ion binding"/>
    <property type="evidence" value="ECO:0007669"/>
    <property type="project" value="InterPro"/>
</dbReference>
<dbReference type="CDD" id="cd00371">
    <property type="entry name" value="HMA"/>
    <property type="match status" value="1"/>
</dbReference>